<name>A0A482XC43_LAOST</name>
<feature type="compositionally biased region" description="Polar residues" evidence="2">
    <location>
        <begin position="454"/>
        <end position="473"/>
    </location>
</feature>
<protein>
    <submittedName>
        <fullName evidence="3">Uncharacterized protein</fullName>
    </submittedName>
</protein>
<dbReference type="InParanoid" id="A0A482XC43"/>
<evidence type="ECO:0000256" key="1">
    <source>
        <dbReference type="SAM" id="Coils"/>
    </source>
</evidence>
<gene>
    <name evidence="3" type="ORF">LSTR_LSTR001216</name>
</gene>
<keyword evidence="1" id="KW-0175">Coiled coil</keyword>
<accession>A0A482XC43</accession>
<feature type="region of interest" description="Disordered" evidence="2">
    <location>
        <begin position="373"/>
        <end position="402"/>
    </location>
</feature>
<feature type="coiled-coil region" evidence="1">
    <location>
        <begin position="194"/>
        <end position="221"/>
    </location>
</feature>
<evidence type="ECO:0000256" key="2">
    <source>
        <dbReference type="SAM" id="MobiDB-lite"/>
    </source>
</evidence>
<feature type="region of interest" description="Disordered" evidence="2">
    <location>
        <begin position="454"/>
        <end position="474"/>
    </location>
</feature>
<dbReference type="SMR" id="A0A482XC43"/>
<proteinExistence type="predicted"/>
<dbReference type="EMBL" id="QKKF02013261">
    <property type="protein sequence ID" value="RZF43038.1"/>
    <property type="molecule type" value="Genomic_DNA"/>
</dbReference>
<organism evidence="3 4">
    <name type="scientific">Laodelphax striatellus</name>
    <name type="common">Small brown planthopper</name>
    <name type="synonym">Delphax striatella</name>
    <dbReference type="NCBI Taxonomy" id="195883"/>
    <lineage>
        <taxon>Eukaryota</taxon>
        <taxon>Metazoa</taxon>
        <taxon>Ecdysozoa</taxon>
        <taxon>Arthropoda</taxon>
        <taxon>Hexapoda</taxon>
        <taxon>Insecta</taxon>
        <taxon>Pterygota</taxon>
        <taxon>Neoptera</taxon>
        <taxon>Paraneoptera</taxon>
        <taxon>Hemiptera</taxon>
        <taxon>Auchenorrhyncha</taxon>
        <taxon>Fulgoroidea</taxon>
        <taxon>Delphacidae</taxon>
        <taxon>Criomorphinae</taxon>
        <taxon>Laodelphax</taxon>
    </lineage>
</organism>
<feature type="coiled-coil region" evidence="1">
    <location>
        <begin position="23"/>
        <end position="113"/>
    </location>
</feature>
<reference evidence="3 4" key="1">
    <citation type="journal article" date="2017" name="Gigascience">
        <title>Genome sequence of the small brown planthopper, Laodelphax striatellus.</title>
        <authorList>
            <person name="Zhu J."/>
            <person name="Jiang F."/>
            <person name="Wang X."/>
            <person name="Yang P."/>
            <person name="Bao Y."/>
            <person name="Zhao W."/>
            <person name="Wang W."/>
            <person name="Lu H."/>
            <person name="Wang Q."/>
            <person name="Cui N."/>
            <person name="Li J."/>
            <person name="Chen X."/>
            <person name="Luo L."/>
            <person name="Yu J."/>
            <person name="Kang L."/>
            <person name="Cui F."/>
        </authorList>
    </citation>
    <scope>NUCLEOTIDE SEQUENCE [LARGE SCALE GENOMIC DNA]</scope>
    <source>
        <strain evidence="3">Lst14</strain>
    </source>
</reference>
<evidence type="ECO:0000313" key="4">
    <source>
        <dbReference type="Proteomes" id="UP000291343"/>
    </source>
</evidence>
<keyword evidence="4" id="KW-1185">Reference proteome</keyword>
<sequence length="699" mass="80310">MDDREADPFGTLISIITLRQHEIGKLGKKINELKNRLTNIKSDIEVEKRRELELLNKASDDLRKESELRYRIASLNASIELADKLKSEHIRRIEKEKVELDEMKKRHQAVLEEKRDLWNKYEAVYESLDGAKEVREQKSVLRLLHFTLMKKSAELQEFLKEEALLEDVQENIIFMLSSKIDASEKERTDLVLQIVAQEKRNKVKVEEIEKLKDELEKLRSQNLPVNSISRLRNMVGLYEKASSRGSMERESLEQPVAKKMREDSGSQISASSQVVSNFKRILSSPLQQIGNFSSSLFSFDNLEKMNFVRPRKRIEEVSESTKRLMLQLEESKKAIIEKRQTELSQHSSQPRALLISANNNSDKELYINSKEVRSNMSQEKQAEKRSSNVYSQASSQKSNSEVDAQMELMPPPAMVAPQMNDNRPTAYYSQQHTQSDYGYQTQSQLSYGEAQNTFENSSDAQSMYPTQNSQVSASDYRRANVPVMNLPTEENNNRIQFKVEPEPMEGSNMDQPREPTYNATQTTNPKHGKENQFNFPSPVEHQEAATLKNNAYHNNEAFNHRNQTKISNEQTPMETTHDNREENYVVESEYFSSKKYDQAMTFDHRSLAKINSDCFQPMEMEMQYDDRVQSPDNMSFVMSPCSPMPGGLMSPPPPPATDTMSNMSGFGFQMENKEKRNVGFTFGSNQPSASSGGAIFKMF</sequence>
<dbReference type="Proteomes" id="UP000291343">
    <property type="component" value="Unassembled WGS sequence"/>
</dbReference>
<evidence type="ECO:0000313" key="3">
    <source>
        <dbReference type="EMBL" id="RZF43038.1"/>
    </source>
</evidence>
<dbReference type="AlphaFoldDB" id="A0A482XC43"/>
<comment type="caution">
    <text evidence="3">The sequence shown here is derived from an EMBL/GenBank/DDBJ whole genome shotgun (WGS) entry which is preliminary data.</text>
</comment>
<dbReference type="OrthoDB" id="10457307at2759"/>
<feature type="compositionally biased region" description="Polar residues" evidence="2">
    <location>
        <begin position="387"/>
        <end position="402"/>
    </location>
</feature>